<dbReference type="InterPro" id="IPR013785">
    <property type="entry name" value="Aldolase_TIM"/>
</dbReference>
<evidence type="ECO:0000313" key="11">
    <source>
        <dbReference type="Proteomes" id="UP000230423"/>
    </source>
</evidence>
<keyword evidence="11" id="KW-1185">Reference proteome</keyword>
<comment type="pathway">
    <text evidence="1">Carbohydrate degradation; 2-deoxy-D-ribose 1-phosphate degradation; D-glyceraldehyde 3-phosphate and acetaldehyde from 2-deoxy-alpha-D-ribose 1-phosphate: step 2/2.</text>
</comment>
<organism evidence="10 11">
    <name type="scientific">Teladorsagia circumcincta</name>
    <name type="common">Brown stomach worm</name>
    <name type="synonym">Ostertagia circumcincta</name>
    <dbReference type="NCBI Taxonomy" id="45464"/>
    <lineage>
        <taxon>Eukaryota</taxon>
        <taxon>Metazoa</taxon>
        <taxon>Ecdysozoa</taxon>
        <taxon>Nematoda</taxon>
        <taxon>Chromadorea</taxon>
        <taxon>Rhabditida</taxon>
        <taxon>Rhabditina</taxon>
        <taxon>Rhabditomorpha</taxon>
        <taxon>Strongyloidea</taxon>
        <taxon>Trichostrongylidae</taxon>
        <taxon>Teladorsagia</taxon>
    </lineage>
</organism>
<dbReference type="PIRSF" id="PIRSF001357">
    <property type="entry name" value="DeoC"/>
    <property type="match status" value="1"/>
</dbReference>
<dbReference type="InterPro" id="IPR002915">
    <property type="entry name" value="DeoC/FbaB/LacD_aldolase"/>
</dbReference>
<dbReference type="PANTHER" id="PTHR10889">
    <property type="entry name" value="DEOXYRIBOSE-PHOSPHATE ALDOLASE"/>
    <property type="match status" value="1"/>
</dbReference>
<dbReference type="AlphaFoldDB" id="A0A2G9V3R4"/>
<dbReference type="Pfam" id="PF01791">
    <property type="entry name" value="DeoC"/>
    <property type="match status" value="1"/>
</dbReference>
<evidence type="ECO:0000256" key="9">
    <source>
        <dbReference type="PIRSR" id="PIRSR001357-50"/>
    </source>
</evidence>
<accession>A0A2G9V3R4</accession>
<evidence type="ECO:0000256" key="1">
    <source>
        <dbReference type="ARBA" id="ARBA00004816"/>
    </source>
</evidence>
<dbReference type="NCBIfam" id="TIGR00126">
    <property type="entry name" value="deoC"/>
    <property type="match status" value="1"/>
</dbReference>
<dbReference type="CDD" id="cd00959">
    <property type="entry name" value="DeoC"/>
    <property type="match status" value="1"/>
</dbReference>
<dbReference type="GO" id="GO:0046386">
    <property type="term" value="P:deoxyribose phosphate catabolic process"/>
    <property type="evidence" value="ECO:0007669"/>
    <property type="project" value="UniProtKB-UniPathway"/>
</dbReference>
<sequence>MGGFDQAQFDKETSRNFDSKEIAVATARYEKEAADLVKLKEEVRKIVGYIDLTTLAGDDTKSRVVALVDRALSPIPGDSSTTCAAVCVYPQRVHDVVQHLNDTKKKLNVAAGQYHLKSKLLEVELTVADGASEIDIVISRAAALEGDWKSVFSAPEEVLSVHDEVAALKTACGSAHLKTILATGELKTLSNVYKASWASILAGSDFIKTSTGKETTNATLEVAFVMCSAIKRWHELTGKKVGFKPAGGIKTPSEALSYVALIKDILGDEWLTPNLFRIGASSLLDNCLKAL</sequence>
<dbReference type="EMBL" id="KZ345009">
    <property type="protein sequence ID" value="PIO77151.1"/>
    <property type="molecule type" value="Genomic_DNA"/>
</dbReference>
<reference evidence="10 11" key="1">
    <citation type="submission" date="2015-09" db="EMBL/GenBank/DDBJ databases">
        <title>Draft genome of the parasitic nematode Teladorsagia circumcincta isolate WARC Sus (inbred).</title>
        <authorList>
            <person name="Mitreva M."/>
        </authorList>
    </citation>
    <scope>NUCLEOTIDE SEQUENCE [LARGE SCALE GENOMIC DNA]</scope>
    <source>
        <strain evidence="10 11">S</strain>
    </source>
</reference>
<evidence type="ECO:0000256" key="3">
    <source>
        <dbReference type="ARBA" id="ARBA00012515"/>
    </source>
</evidence>
<evidence type="ECO:0000256" key="4">
    <source>
        <dbReference type="ARBA" id="ARBA00023239"/>
    </source>
</evidence>
<dbReference type="UniPathway" id="UPA00002">
    <property type="reaction ID" value="UER00468"/>
</dbReference>
<dbReference type="SUPFAM" id="SSF51569">
    <property type="entry name" value="Aldolase"/>
    <property type="match status" value="1"/>
</dbReference>
<feature type="active site" description="Schiff-base intermediate with acetaldehyde" evidence="9">
    <location>
        <position position="208"/>
    </location>
</feature>
<evidence type="ECO:0000256" key="7">
    <source>
        <dbReference type="ARBA" id="ARBA00032755"/>
    </source>
</evidence>
<dbReference type="Proteomes" id="UP000230423">
    <property type="component" value="Unassembled WGS sequence"/>
</dbReference>
<dbReference type="InterPro" id="IPR011343">
    <property type="entry name" value="DeoC"/>
</dbReference>
<dbReference type="PANTHER" id="PTHR10889:SF3">
    <property type="entry name" value="DEOXYRIBOSE-PHOSPHATE ALDOLASE"/>
    <property type="match status" value="1"/>
</dbReference>
<keyword evidence="5 9" id="KW-0704">Schiff base</keyword>
<protein>
    <recommendedName>
        <fullName evidence="3">deoxyribose-phosphate aldolase</fullName>
        <ecNumber evidence="3">4.1.2.4</ecNumber>
    </recommendedName>
    <alternativeName>
        <fullName evidence="7">2-deoxy-D-ribose 5-phosphate aldolase</fullName>
    </alternativeName>
    <alternativeName>
        <fullName evidence="6">Phosphodeoxyriboaldolase</fullName>
    </alternativeName>
</protein>
<dbReference type="SMART" id="SM01133">
    <property type="entry name" value="DeoC"/>
    <property type="match status" value="1"/>
</dbReference>
<dbReference type="GO" id="GO:0004139">
    <property type="term" value="F:deoxyribose-phosphate aldolase activity"/>
    <property type="evidence" value="ECO:0007669"/>
    <property type="project" value="UniProtKB-EC"/>
</dbReference>
<dbReference type="OrthoDB" id="70823at2759"/>
<evidence type="ECO:0000313" key="10">
    <source>
        <dbReference type="EMBL" id="PIO77151.1"/>
    </source>
</evidence>
<feature type="active site" description="Proton donor/acceptor" evidence="9">
    <location>
        <position position="244"/>
    </location>
</feature>
<gene>
    <name evidence="10" type="ORF">TELCIR_00734</name>
</gene>
<dbReference type="GO" id="GO:0016052">
    <property type="term" value="P:carbohydrate catabolic process"/>
    <property type="evidence" value="ECO:0007669"/>
    <property type="project" value="TreeGrafter"/>
</dbReference>
<comment type="catalytic activity">
    <reaction evidence="8">
        <text>2-deoxy-D-ribose 5-phosphate = D-glyceraldehyde 3-phosphate + acetaldehyde</text>
        <dbReference type="Rhea" id="RHEA:12821"/>
        <dbReference type="ChEBI" id="CHEBI:15343"/>
        <dbReference type="ChEBI" id="CHEBI:59776"/>
        <dbReference type="ChEBI" id="CHEBI:62877"/>
        <dbReference type="EC" id="4.1.2.4"/>
    </reaction>
</comment>
<evidence type="ECO:0000256" key="5">
    <source>
        <dbReference type="ARBA" id="ARBA00023270"/>
    </source>
</evidence>
<evidence type="ECO:0000256" key="2">
    <source>
        <dbReference type="ARBA" id="ARBA00009473"/>
    </source>
</evidence>
<dbReference type="Gene3D" id="3.20.20.70">
    <property type="entry name" value="Aldolase class I"/>
    <property type="match status" value="1"/>
</dbReference>
<evidence type="ECO:0000256" key="6">
    <source>
        <dbReference type="ARBA" id="ARBA00031814"/>
    </source>
</evidence>
<dbReference type="EC" id="4.1.2.4" evidence="3"/>
<keyword evidence="4" id="KW-0456">Lyase</keyword>
<dbReference type="GO" id="GO:0005737">
    <property type="term" value="C:cytoplasm"/>
    <property type="evidence" value="ECO:0007669"/>
    <property type="project" value="InterPro"/>
</dbReference>
<proteinExistence type="inferred from homology"/>
<name>A0A2G9V3R4_TELCI</name>
<evidence type="ECO:0000256" key="8">
    <source>
        <dbReference type="ARBA" id="ARBA00048791"/>
    </source>
</evidence>
<dbReference type="GO" id="GO:0009264">
    <property type="term" value="P:deoxyribonucleotide catabolic process"/>
    <property type="evidence" value="ECO:0007669"/>
    <property type="project" value="InterPro"/>
</dbReference>
<comment type="similarity">
    <text evidence="2">Belongs to the DeoC/FbaB aldolase family. DeoC type 2 subfamily.</text>
</comment>